<dbReference type="Gene3D" id="1.10.150.240">
    <property type="entry name" value="Putative phosphatase, domain 2"/>
    <property type="match status" value="1"/>
</dbReference>
<dbReference type="PRINTS" id="PR00413">
    <property type="entry name" value="HADHALOGNASE"/>
</dbReference>
<dbReference type="InterPro" id="IPR023198">
    <property type="entry name" value="PGP-like_dom2"/>
</dbReference>
<dbReference type="SFLD" id="SFLDG01129">
    <property type="entry name" value="C1.5:_HAD__Beta-PGM__Phosphata"/>
    <property type="match status" value="1"/>
</dbReference>
<gene>
    <name evidence="1" type="ORF">LKD81_03240</name>
</gene>
<evidence type="ECO:0000313" key="1">
    <source>
        <dbReference type="EMBL" id="MCC2230017.1"/>
    </source>
</evidence>
<sequence>MNINFNLVKAVLFDFDGTLADSMWMWDDIDIEYLGSRGIALPDTLQKEIEGMSFSETAIYFKETFHLDDSLEEIKADWNRMAMDKYIHEVPLKTGVLEFLQLLKSDGIRMGIATSNSRELVDAALKSLAIQDFFQTVTIGCEVAAGKPSPDIYLKVAERLQVRPEECLVFEDVPAGILAGKRAGMPVIAVQDNFSDSMTEEKKELADMYINDYNEMIRLWKGGRTRRKQ</sequence>
<dbReference type="SFLD" id="SFLDG01135">
    <property type="entry name" value="C1.5.6:_HAD__Beta-PGM__Phospha"/>
    <property type="match status" value="1"/>
</dbReference>
<dbReference type="GO" id="GO:0016791">
    <property type="term" value="F:phosphatase activity"/>
    <property type="evidence" value="ECO:0007669"/>
    <property type="project" value="TreeGrafter"/>
</dbReference>
<dbReference type="CDD" id="cd07505">
    <property type="entry name" value="HAD_BPGM-like"/>
    <property type="match status" value="1"/>
</dbReference>
<dbReference type="InterPro" id="IPR041492">
    <property type="entry name" value="HAD_2"/>
</dbReference>
<dbReference type="InterPro" id="IPR006439">
    <property type="entry name" value="HAD-SF_hydro_IA"/>
</dbReference>
<protein>
    <submittedName>
        <fullName evidence="1">HAD family phosphatase</fullName>
    </submittedName>
</protein>
<dbReference type="SFLD" id="SFLDS00003">
    <property type="entry name" value="Haloacid_Dehalogenase"/>
    <property type="match status" value="1"/>
</dbReference>
<proteinExistence type="predicted"/>
<organism evidence="1 2">
    <name type="scientific">Hominifimenecus microfluidus</name>
    <dbReference type="NCBI Taxonomy" id="2885348"/>
    <lineage>
        <taxon>Bacteria</taxon>
        <taxon>Bacillati</taxon>
        <taxon>Bacillota</taxon>
        <taxon>Clostridia</taxon>
        <taxon>Lachnospirales</taxon>
        <taxon>Lachnospiraceae</taxon>
        <taxon>Hominifimenecus</taxon>
    </lineage>
</organism>
<dbReference type="InterPro" id="IPR036412">
    <property type="entry name" value="HAD-like_sf"/>
</dbReference>
<dbReference type="EMBL" id="JAJEQR010000007">
    <property type="protein sequence ID" value="MCC2230017.1"/>
    <property type="molecule type" value="Genomic_DNA"/>
</dbReference>
<dbReference type="InterPro" id="IPR023214">
    <property type="entry name" value="HAD_sf"/>
</dbReference>
<keyword evidence="2" id="KW-1185">Reference proteome</keyword>
<name>A0AAE3JEP4_9FIRM</name>
<comment type="caution">
    <text evidence="1">The sequence shown here is derived from an EMBL/GenBank/DDBJ whole genome shotgun (WGS) entry which is preliminary data.</text>
</comment>
<dbReference type="PANTHER" id="PTHR18901:SF38">
    <property type="entry name" value="PSEUDOURIDINE-5'-PHOSPHATASE"/>
    <property type="match status" value="1"/>
</dbReference>
<dbReference type="PANTHER" id="PTHR18901">
    <property type="entry name" value="2-DEOXYGLUCOSE-6-PHOSPHATE PHOSPHATASE 2"/>
    <property type="match status" value="1"/>
</dbReference>
<evidence type="ECO:0000313" key="2">
    <source>
        <dbReference type="Proteomes" id="UP001198182"/>
    </source>
</evidence>
<dbReference type="SUPFAM" id="SSF56784">
    <property type="entry name" value="HAD-like"/>
    <property type="match status" value="1"/>
</dbReference>
<dbReference type="Gene3D" id="3.40.50.1000">
    <property type="entry name" value="HAD superfamily/HAD-like"/>
    <property type="match status" value="1"/>
</dbReference>
<accession>A0AAE3JEP4</accession>
<reference evidence="1" key="1">
    <citation type="submission" date="2021-10" db="EMBL/GenBank/DDBJ databases">
        <title>Anaerobic single-cell dispensing facilitates the cultivation of human gut bacteria.</title>
        <authorList>
            <person name="Afrizal A."/>
        </authorList>
    </citation>
    <scope>NUCLEOTIDE SEQUENCE</scope>
    <source>
        <strain evidence="1">CLA-AA-H215</strain>
    </source>
</reference>
<dbReference type="AlphaFoldDB" id="A0AAE3JEP4"/>
<dbReference type="NCBIfam" id="TIGR01509">
    <property type="entry name" value="HAD-SF-IA-v3"/>
    <property type="match status" value="1"/>
</dbReference>
<dbReference type="Proteomes" id="UP001198182">
    <property type="component" value="Unassembled WGS sequence"/>
</dbReference>
<dbReference type="NCBIfam" id="TIGR01549">
    <property type="entry name" value="HAD-SF-IA-v1"/>
    <property type="match status" value="1"/>
</dbReference>
<dbReference type="Pfam" id="PF13419">
    <property type="entry name" value="HAD_2"/>
    <property type="match status" value="1"/>
</dbReference>